<comment type="similarity">
    <text evidence="2 7">Belongs to the ferroportin (FP) (TC 2.A.100) family. SLC40A subfamily.</text>
</comment>
<evidence type="ECO:0000313" key="8">
    <source>
        <dbReference type="EMBL" id="KAG0481149.1"/>
    </source>
</evidence>
<keyword evidence="9" id="KW-1185">Reference proteome</keyword>
<dbReference type="EMBL" id="JADCNL010000005">
    <property type="protein sequence ID" value="KAG0481149.1"/>
    <property type="molecule type" value="Genomic_DNA"/>
</dbReference>
<evidence type="ECO:0000256" key="5">
    <source>
        <dbReference type="ARBA" id="ARBA00022989"/>
    </source>
</evidence>
<evidence type="ECO:0000256" key="6">
    <source>
        <dbReference type="ARBA" id="ARBA00023136"/>
    </source>
</evidence>
<keyword evidence="4 7" id="KW-0812">Transmembrane</keyword>
<evidence type="ECO:0000256" key="4">
    <source>
        <dbReference type="ARBA" id="ARBA00022692"/>
    </source>
</evidence>
<feature type="transmembrane region" description="Helical" evidence="7">
    <location>
        <begin position="381"/>
        <end position="400"/>
    </location>
</feature>
<dbReference type="Pfam" id="PF06963">
    <property type="entry name" value="FPN1"/>
    <property type="match status" value="1"/>
</dbReference>
<feature type="transmembrane region" description="Helical" evidence="7">
    <location>
        <begin position="406"/>
        <end position="430"/>
    </location>
</feature>
<sequence>MRGIVAIDEKGEGARDFIEENVRVPILGFSESSEESFDPSLLWRMYVGHFLSRWGARMWEFSVGLYMIHIWPSSLLFTAVYGVVEAASTVSFGPVVGKWVEDLPYKQVLQLWLLTRSLSFLVAGGTVTALLVYFGPMSKTFLAFMILVVITNISGAISVLSTLAGTILIEREWVVVISNGQSPEVLTRMNSIIRRIDLICKLFAPVLTGFIISFVSLVASAVILALWNVLSVWLEYWLWMSVYNGIPALKVNKPGRKVYCFSCLWPETPLGESVENAEGGRGMDMPKLKKEIMECLSKLLCFDAWIVYFKQDVVLPGVALALLYFTVLSFGTLMTATLEWKGIPAYVIGIARGVSAIIGIVSTVMYPIIHSHISTLRTGLWSIWIQWCFLVACLASVWMHNSISSAWMLMAGVAASRFGLWMFDLAVVQLMQDQVAESDRCLVGGVQSSLQSLLDLLTYVMGIVISDPQEFGKLVIMSFILVSSAAILYTWHCYRVRKHLFHFEKILSKIN</sequence>
<reference evidence="8 9" key="1">
    <citation type="journal article" date="2020" name="Nat. Food">
        <title>A phased Vanilla planifolia genome enables genetic improvement of flavour and production.</title>
        <authorList>
            <person name="Hasing T."/>
            <person name="Tang H."/>
            <person name="Brym M."/>
            <person name="Khazi F."/>
            <person name="Huang T."/>
            <person name="Chambers A.H."/>
        </authorList>
    </citation>
    <scope>NUCLEOTIDE SEQUENCE [LARGE SCALE GENOMIC DNA]</scope>
    <source>
        <tissue evidence="8">Leaf</tissue>
    </source>
</reference>
<comment type="function">
    <text evidence="7">May be involved in iron transport and iron homeostasis.</text>
</comment>
<feature type="transmembrane region" description="Helical" evidence="7">
    <location>
        <begin position="345"/>
        <end position="369"/>
    </location>
</feature>
<comment type="caution">
    <text evidence="8">The sequence shown here is derived from an EMBL/GenBank/DDBJ whole genome shotgun (WGS) entry which is preliminary data.</text>
</comment>
<dbReference type="InterPro" id="IPR036259">
    <property type="entry name" value="MFS_trans_sf"/>
</dbReference>
<evidence type="ECO:0000256" key="3">
    <source>
        <dbReference type="ARBA" id="ARBA00022448"/>
    </source>
</evidence>
<dbReference type="Gene3D" id="1.20.1250.20">
    <property type="entry name" value="MFS general substrate transporter like domains"/>
    <property type="match status" value="1"/>
</dbReference>
<organism evidence="8 9">
    <name type="scientific">Vanilla planifolia</name>
    <name type="common">Vanilla</name>
    <dbReference type="NCBI Taxonomy" id="51239"/>
    <lineage>
        <taxon>Eukaryota</taxon>
        <taxon>Viridiplantae</taxon>
        <taxon>Streptophyta</taxon>
        <taxon>Embryophyta</taxon>
        <taxon>Tracheophyta</taxon>
        <taxon>Spermatophyta</taxon>
        <taxon>Magnoliopsida</taxon>
        <taxon>Liliopsida</taxon>
        <taxon>Asparagales</taxon>
        <taxon>Orchidaceae</taxon>
        <taxon>Vanilloideae</taxon>
        <taxon>Vanilleae</taxon>
        <taxon>Vanilla</taxon>
    </lineage>
</organism>
<dbReference type="GO" id="GO:0005381">
    <property type="term" value="F:iron ion transmembrane transporter activity"/>
    <property type="evidence" value="ECO:0007669"/>
    <property type="project" value="UniProtKB-UniRule"/>
</dbReference>
<dbReference type="GO" id="GO:0016020">
    <property type="term" value="C:membrane"/>
    <property type="evidence" value="ECO:0007669"/>
    <property type="project" value="UniProtKB-SubCell"/>
</dbReference>
<feature type="transmembrane region" description="Helical" evidence="7">
    <location>
        <begin position="313"/>
        <end position="333"/>
    </location>
</feature>
<evidence type="ECO:0000256" key="1">
    <source>
        <dbReference type="ARBA" id="ARBA00004141"/>
    </source>
</evidence>
<feature type="transmembrane region" description="Helical" evidence="7">
    <location>
        <begin position="111"/>
        <end position="134"/>
    </location>
</feature>
<gene>
    <name evidence="8" type="ORF">HPP92_012007</name>
</gene>
<feature type="transmembrane region" description="Helical" evidence="7">
    <location>
        <begin position="471"/>
        <end position="491"/>
    </location>
</feature>
<dbReference type="PANTHER" id="PTHR11660">
    <property type="entry name" value="SOLUTE CARRIER FAMILY 40 MEMBER"/>
    <property type="match status" value="1"/>
</dbReference>
<dbReference type="PANTHER" id="PTHR11660:SF57">
    <property type="entry name" value="SOLUTE CARRIER FAMILY 40 MEMBER"/>
    <property type="match status" value="1"/>
</dbReference>
<protein>
    <recommendedName>
        <fullName evidence="7">Solute carrier family 40 member</fullName>
    </recommendedName>
</protein>
<feature type="transmembrane region" description="Helical" evidence="7">
    <location>
        <begin position="63"/>
        <end position="84"/>
    </location>
</feature>
<evidence type="ECO:0000256" key="2">
    <source>
        <dbReference type="ARBA" id="ARBA00006279"/>
    </source>
</evidence>
<proteinExistence type="inferred from homology"/>
<keyword evidence="5 7" id="KW-1133">Transmembrane helix</keyword>
<dbReference type="Proteomes" id="UP000636800">
    <property type="component" value="Chromosome 5"/>
</dbReference>
<keyword evidence="6 7" id="KW-0472">Membrane</keyword>
<dbReference type="AlphaFoldDB" id="A0A835UZ05"/>
<dbReference type="OrthoDB" id="629478at2759"/>
<evidence type="ECO:0000256" key="7">
    <source>
        <dbReference type="RuleBase" id="RU365065"/>
    </source>
</evidence>
<dbReference type="CDD" id="cd17480">
    <property type="entry name" value="MFS_SLC40A1_like"/>
    <property type="match status" value="1"/>
</dbReference>
<keyword evidence="7" id="KW-0406">Ion transport</keyword>
<feature type="transmembrane region" description="Helical" evidence="7">
    <location>
        <begin position="141"/>
        <end position="169"/>
    </location>
</feature>
<dbReference type="InterPro" id="IPR009716">
    <property type="entry name" value="Ferroportin-1"/>
</dbReference>
<dbReference type="SUPFAM" id="SSF103473">
    <property type="entry name" value="MFS general substrate transporter"/>
    <property type="match status" value="1"/>
</dbReference>
<comment type="subcellular location">
    <subcellularLocation>
        <location evidence="1 7">Membrane</location>
        <topology evidence="1 7">Multi-pass membrane protein</topology>
    </subcellularLocation>
</comment>
<feature type="transmembrane region" description="Helical" evidence="7">
    <location>
        <begin position="442"/>
        <end position="465"/>
    </location>
</feature>
<accession>A0A835UZ05</accession>
<feature type="transmembrane region" description="Helical" evidence="7">
    <location>
        <begin position="202"/>
        <end position="230"/>
    </location>
</feature>
<name>A0A835UZ05_VANPL</name>
<keyword evidence="3 7" id="KW-0813">Transport</keyword>
<evidence type="ECO:0000313" key="9">
    <source>
        <dbReference type="Proteomes" id="UP000636800"/>
    </source>
</evidence>